<feature type="region of interest" description="Disordered" evidence="1">
    <location>
        <begin position="100"/>
        <end position="149"/>
    </location>
</feature>
<proteinExistence type="predicted"/>
<feature type="compositionally biased region" description="Polar residues" evidence="1">
    <location>
        <begin position="127"/>
        <end position="149"/>
    </location>
</feature>
<reference evidence="2 3" key="1">
    <citation type="submission" date="2019-06" db="EMBL/GenBank/DDBJ databases">
        <title>Sorghum-associated microbial communities from plants grown in Nebraska, USA.</title>
        <authorList>
            <person name="Schachtman D."/>
        </authorList>
    </citation>
    <scope>NUCLEOTIDE SEQUENCE [LARGE SCALE GENOMIC DNA]</scope>
    <source>
        <strain evidence="2 3">1225</strain>
    </source>
</reference>
<evidence type="ECO:0000313" key="2">
    <source>
        <dbReference type="EMBL" id="TWF43372.1"/>
    </source>
</evidence>
<keyword evidence="3" id="KW-1185">Reference proteome</keyword>
<evidence type="ECO:0000256" key="1">
    <source>
        <dbReference type="SAM" id="MobiDB-lite"/>
    </source>
</evidence>
<dbReference type="EMBL" id="VIWP01000021">
    <property type="protein sequence ID" value="TWF43372.1"/>
    <property type="molecule type" value="Genomic_DNA"/>
</dbReference>
<protein>
    <submittedName>
        <fullName evidence="2">Uncharacterized protein</fullName>
    </submittedName>
</protein>
<name>A0A561PZ24_9HYPH</name>
<gene>
    <name evidence="2" type="ORF">FHW37_12142</name>
</gene>
<evidence type="ECO:0000313" key="3">
    <source>
        <dbReference type="Proteomes" id="UP000320653"/>
    </source>
</evidence>
<dbReference type="Proteomes" id="UP000320653">
    <property type="component" value="Unassembled WGS sequence"/>
</dbReference>
<comment type="caution">
    <text evidence="2">The sequence shown here is derived from an EMBL/GenBank/DDBJ whole genome shotgun (WGS) entry which is preliminary data.</text>
</comment>
<dbReference type="AlphaFoldDB" id="A0A561PZ24"/>
<organism evidence="2 3">
    <name type="scientific">Neorhizobium alkalisoli</name>
    <dbReference type="NCBI Taxonomy" id="528178"/>
    <lineage>
        <taxon>Bacteria</taxon>
        <taxon>Pseudomonadati</taxon>
        <taxon>Pseudomonadota</taxon>
        <taxon>Alphaproteobacteria</taxon>
        <taxon>Hyphomicrobiales</taxon>
        <taxon>Rhizobiaceae</taxon>
        <taxon>Rhizobium/Agrobacterium group</taxon>
        <taxon>Neorhizobium</taxon>
    </lineage>
</organism>
<accession>A0A561PZ24</accession>
<sequence>MMQWVRRSAEVRSCRLSKRPGLFHCERARLPQDDVYIALKDVIPHLSRSSLHHCLQRNDISRLPKSDRENPKRFKSYENGYFHTDIAELRYGAARLSSSSQSIARRRSSSPEPVARQQSLGRPASSRLWSRQYPTKSTQFPPITASNSCSMTDGPNVVSSITSSAPCAHLMR</sequence>